<keyword evidence="2" id="KW-0378">Hydrolase</keyword>
<feature type="domain" description="Peptidase C19 ubiquitin carboxyl-terminal hydrolase" evidence="4">
    <location>
        <begin position="39"/>
        <end position="328"/>
    </location>
</feature>
<keyword evidence="6" id="KW-1185">Reference proteome</keyword>
<keyword evidence="1" id="KW-0833">Ubl conjugation pathway</keyword>
<evidence type="ECO:0000313" key="6">
    <source>
        <dbReference type="Proteomes" id="UP001558713"/>
    </source>
</evidence>
<dbReference type="Gene3D" id="3.90.70.10">
    <property type="entry name" value="Cysteine proteinases"/>
    <property type="match status" value="1"/>
</dbReference>
<dbReference type="PANTHER" id="PTHR22975:SF9">
    <property type="entry name" value="ECHINUS SPLICE FORM 3"/>
    <property type="match status" value="1"/>
</dbReference>
<evidence type="ECO:0000256" key="1">
    <source>
        <dbReference type="ARBA" id="ARBA00022786"/>
    </source>
</evidence>
<name>A0ABD1A0T3_CARAN</name>
<gene>
    <name evidence="5" type="ORF">V5N11_020034</name>
</gene>
<comment type="caution">
    <text evidence="5">The sequence shown here is derived from an EMBL/GenBank/DDBJ whole genome shotgun (WGS) entry which is preliminary data.</text>
</comment>
<evidence type="ECO:0000256" key="2">
    <source>
        <dbReference type="ARBA" id="ARBA00022801"/>
    </source>
</evidence>
<dbReference type="Pfam" id="PF00443">
    <property type="entry name" value="UCH"/>
    <property type="match status" value="1"/>
</dbReference>
<accession>A0ABD1A0T3</accession>
<evidence type="ECO:0000259" key="4">
    <source>
        <dbReference type="Pfam" id="PF00443"/>
    </source>
</evidence>
<organism evidence="5 6">
    <name type="scientific">Cardamine amara subsp. amara</name>
    <dbReference type="NCBI Taxonomy" id="228776"/>
    <lineage>
        <taxon>Eukaryota</taxon>
        <taxon>Viridiplantae</taxon>
        <taxon>Streptophyta</taxon>
        <taxon>Embryophyta</taxon>
        <taxon>Tracheophyta</taxon>
        <taxon>Spermatophyta</taxon>
        <taxon>Magnoliopsida</taxon>
        <taxon>eudicotyledons</taxon>
        <taxon>Gunneridae</taxon>
        <taxon>Pentapetalae</taxon>
        <taxon>rosids</taxon>
        <taxon>malvids</taxon>
        <taxon>Brassicales</taxon>
        <taxon>Brassicaceae</taxon>
        <taxon>Cardamineae</taxon>
        <taxon>Cardamine</taxon>
    </lineage>
</organism>
<dbReference type="AlphaFoldDB" id="A0ABD1A0T3"/>
<evidence type="ECO:0000256" key="3">
    <source>
        <dbReference type="SAM" id="MobiDB-lite"/>
    </source>
</evidence>
<dbReference type="SUPFAM" id="SSF54001">
    <property type="entry name" value="Cysteine proteinases"/>
    <property type="match status" value="1"/>
</dbReference>
<sequence length="352" mass="40832">MDSSNVQEEEKIEETDKNIDPDLSVTREDATEPMKLDATCVSAIDMIIKSLWQISVFTSQLANCQETNQSFTEDQLHDFILNNLSLTQYIEEEGISDLLVTIMDLLPGWRSVNGEEPLNSHIQVYEVVKRIAVDAKWILSIQLNVLMVLSSLRIHSEKSRQVHFYLIQVNLMIMMLETFWLSQAAFNHFTFEEIIKLARMKLKMPCDKEKCGKQSYVQRMINKLPSALTIALKWENNETEEEILDTTSVLATEIDITEIYKYEGDSTFTKYRLVSMVCLCGDLYNCVAYQRNSWVRYRLSSETEVIGDWESVLSMFPNLNVRPEILFYENVKLRLTADTTRKHVFNNGIIRC</sequence>
<feature type="region of interest" description="Disordered" evidence="3">
    <location>
        <begin position="1"/>
        <end position="29"/>
    </location>
</feature>
<dbReference type="EMBL" id="JBANAX010000741">
    <property type="protein sequence ID" value="KAL1194910.1"/>
    <property type="molecule type" value="Genomic_DNA"/>
</dbReference>
<dbReference type="Proteomes" id="UP001558713">
    <property type="component" value="Unassembled WGS sequence"/>
</dbReference>
<dbReference type="InterPro" id="IPR001394">
    <property type="entry name" value="Peptidase_C19_UCH"/>
</dbReference>
<dbReference type="InterPro" id="IPR052398">
    <property type="entry name" value="Ubiquitin_hydrolase_53/54"/>
</dbReference>
<dbReference type="GO" id="GO:0016787">
    <property type="term" value="F:hydrolase activity"/>
    <property type="evidence" value="ECO:0007669"/>
    <property type="project" value="UniProtKB-KW"/>
</dbReference>
<reference evidence="5 6" key="1">
    <citation type="submission" date="2024-04" db="EMBL/GenBank/DDBJ databases">
        <title>Genome assembly C_amara_ONT_v2.</title>
        <authorList>
            <person name="Yant L."/>
            <person name="Moore C."/>
            <person name="Slenker M."/>
        </authorList>
    </citation>
    <scope>NUCLEOTIDE SEQUENCE [LARGE SCALE GENOMIC DNA]</scope>
    <source>
        <tissue evidence="5">Leaf</tissue>
    </source>
</reference>
<dbReference type="InterPro" id="IPR038765">
    <property type="entry name" value="Papain-like_cys_pep_sf"/>
</dbReference>
<protein>
    <recommendedName>
        <fullName evidence="4">Peptidase C19 ubiquitin carboxyl-terminal hydrolase domain-containing protein</fullName>
    </recommendedName>
</protein>
<evidence type="ECO:0000313" key="5">
    <source>
        <dbReference type="EMBL" id="KAL1194910.1"/>
    </source>
</evidence>
<proteinExistence type="predicted"/>
<dbReference type="PANTHER" id="PTHR22975">
    <property type="entry name" value="UBIQUITIN SPECIFIC PROTEINASE"/>
    <property type="match status" value="1"/>
</dbReference>
<feature type="compositionally biased region" description="Basic and acidic residues" evidence="3">
    <location>
        <begin position="14"/>
        <end position="29"/>
    </location>
</feature>